<dbReference type="Proteomes" id="UP000233556">
    <property type="component" value="Unassembled WGS sequence"/>
</dbReference>
<organism evidence="2 3">
    <name type="scientific">Limosa lapponica baueri</name>
    <dbReference type="NCBI Taxonomy" id="1758121"/>
    <lineage>
        <taxon>Eukaryota</taxon>
        <taxon>Metazoa</taxon>
        <taxon>Chordata</taxon>
        <taxon>Craniata</taxon>
        <taxon>Vertebrata</taxon>
        <taxon>Euteleostomi</taxon>
        <taxon>Archelosauria</taxon>
        <taxon>Archosauria</taxon>
        <taxon>Dinosauria</taxon>
        <taxon>Saurischia</taxon>
        <taxon>Theropoda</taxon>
        <taxon>Coelurosauria</taxon>
        <taxon>Aves</taxon>
        <taxon>Neognathae</taxon>
        <taxon>Neoaves</taxon>
        <taxon>Charadriiformes</taxon>
        <taxon>Scolopacidae</taxon>
        <taxon>Limosa</taxon>
    </lineage>
</organism>
<reference evidence="3" key="2">
    <citation type="submission" date="2017-12" db="EMBL/GenBank/DDBJ databases">
        <title>Genome sequence of the Bar-tailed Godwit (Limosa lapponica baueri).</title>
        <authorList>
            <person name="Lima N.C.B."/>
            <person name="Parody-Merino A.M."/>
            <person name="Battley P.F."/>
            <person name="Fidler A.E."/>
            <person name="Prosdocimi F."/>
        </authorList>
    </citation>
    <scope>NUCLEOTIDE SEQUENCE [LARGE SCALE GENOMIC DNA]</scope>
</reference>
<evidence type="ECO:0000256" key="1">
    <source>
        <dbReference type="SAM" id="MobiDB-lite"/>
    </source>
</evidence>
<name>A0A2I0TXD9_LIMLA</name>
<sequence>MPLQAGQQSPSLGHHQVAASPARSAQPRAASAADRAPSEVPGAAASSTKPPGGAVAPIAPQASVAPVAVAPVAIAPRATKDGGSRRSHNGILGEGAEDGAGEGDDDGRWLDDGGGVRALADAGLIAAVSNGLGAKLPAQPCSGLMACSNNSVLQEVMNSCDLKPIIQSASVTLEFLHQRIVYAEKA</sequence>
<protein>
    <submittedName>
        <fullName evidence="2">Uncharacterized protein</fullName>
    </submittedName>
</protein>
<dbReference type="AlphaFoldDB" id="A0A2I0TXD9"/>
<feature type="compositionally biased region" description="Low complexity" evidence="1">
    <location>
        <begin position="18"/>
        <end position="35"/>
    </location>
</feature>
<proteinExistence type="predicted"/>
<feature type="region of interest" description="Disordered" evidence="1">
    <location>
        <begin position="78"/>
        <end position="109"/>
    </location>
</feature>
<feature type="compositionally biased region" description="Polar residues" evidence="1">
    <location>
        <begin position="1"/>
        <end position="11"/>
    </location>
</feature>
<accession>A0A2I0TXD9</accession>
<evidence type="ECO:0000313" key="2">
    <source>
        <dbReference type="EMBL" id="PKU38441.1"/>
    </source>
</evidence>
<feature type="compositionally biased region" description="Acidic residues" evidence="1">
    <location>
        <begin position="95"/>
        <end position="105"/>
    </location>
</feature>
<reference evidence="3" key="1">
    <citation type="submission" date="2017-11" db="EMBL/GenBank/DDBJ databases">
        <authorList>
            <person name="Lima N.C."/>
            <person name="Parody-Merino A.M."/>
            <person name="Battley P.F."/>
            <person name="Fidler A.E."/>
            <person name="Prosdocimi F."/>
        </authorList>
    </citation>
    <scope>NUCLEOTIDE SEQUENCE [LARGE SCALE GENOMIC DNA]</scope>
</reference>
<gene>
    <name evidence="2" type="ORF">llap_11261</name>
</gene>
<keyword evidence="3" id="KW-1185">Reference proteome</keyword>
<evidence type="ECO:0000313" key="3">
    <source>
        <dbReference type="Proteomes" id="UP000233556"/>
    </source>
</evidence>
<dbReference type="EMBL" id="KZ506744">
    <property type="protein sequence ID" value="PKU38441.1"/>
    <property type="molecule type" value="Genomic_DNA"/>
</dbReference>
<feature type="region of interest" description="Disordered" evidence="1">
    <location>
        <begin position="1"/>
        <end position="57"/>
    </location>
</feature>